<dbReference type="Gene3D" id="1.20.1070.10">
    <property type="entry name" value="Rhodopsin 7-helix transmembrane proteins"/>
    <property type="match status" value="1"/>
</dbReference>
<feature type="transmembrane region" description="Helical" evidence="1">
    <location>
        <begin position="86"/>
        <end position="108"/>
    </location>
</feature>
<keyword evidence="1" id="KW-0472">Membrane</keyword>
<dbReference type="KEGG" id="nai:NECAME_09488"/>
<reference evidence="3" key="1">
    <citation type="journal article" date="2014" name="Nat. Genet.">
        <title>Genome of the human hookworm Necator americanus.</title>
        <authorList>
            <person name="Tang Y.T."/>
            <person name="Gao X."/>
            <person name="Rosa B.A."/>
            <person name="Abubucker S."/>
            <person name="Hallsworth-Pepin K."/>
            <person name="Martin J."/>
            <person name="Tyagi R."/>
            <person name="Heizer E."/>
            <person name="Zhang X."/>
            <person name="Bhonagiri-Palsikar V."/>
            <person name="Minx P."/>
            <person name="Warren W.C."/>
            <person name="Wang Q."/>
            <person name="Zhan B."/>
            <person name="Hotez P.J."/>
            <person name="Sternberg P.W."/>
            <person name="Dougall A."/>
            <person name="Gaze S.T."/>
            <person name="Mulvenna J."/>
            <person name="Sotillo J."/>
            <person name="Ranganathan S."/>
            <person name="Rabelo E.M."/>
            <person name="Wilson R.K."/>
            <person name="Felgner P.L."/>
            <person name="Bethony J."/>
            <person name="Hawdon J.M."/>
            <person name="Gasser R.B."/>
            <person name="Loukas A."/>
            <person name="Mitreva M."/>
        </authorList>
    </citation>
    <scope>NUCLEOTIDE SEQUENCE [LARGE SCALE GENOMIC DNA]</scope>
</reference>
<evidence type="ECO:0008006" key="4">
    <source>
        <dbReference type="Google" id="ProtNLM"/>
    </source>
</evidence>
<keyword evidence="3" id="KW-1185">Reference proteome</keyword>
<dbReference type="Proteomes" id="UP000053676">
    <property type="component" value="Unassembled WGS sequence"/>
</dbReference>
<gene>
    <name evidence="2" type="ORF">NECAME_09488</name>
</gene>
<evidence type="ECO:0000256" key="1">
    <source>
        <dbReference type="SAM" id="Phobius"/>
    </source>
</evidence>
<sequence>MDSFEQPTTQIGRLRINRYGSTLASTIFAAYAPTSSYQKEEVDAFFMGSEKRGVFFFLTIFAVTCELSVGYFISWSRRFVKVADAIAKPSTYTTCINSAINIFVYLVLYKEFRDEFMRIVLRINKDNGTEEYK</sequence>
<feature type="transmembrane region" description="Helical" evidence="1">
    <location>
        <begin position="54"/>
        <end position="74"/>
    </location>
</feature>
<keyword evidence="1" id="KW-1133">Transmembrane helix</keyword>
<protein>
    <recommendedName>
        <fullName evidence="4">7TM GPCR serpentine receptor class x (Srx) domain-containing protein</fullName>
    </recommendedName>
</protein>
<dbReference type="SUPFAM" id="SSF81321">
    <property type="entry name" value="Family A G protein-coupled receptor-like"/>
    <property type="match status" value="1"/>
</dbReference>
<dbReference type="OrthoDB" id="5876466at2759"/>
<evidence type="ECO:0000313" key="2">
    <source>
        <dbReference type="EMBL" id="ETN79951.1"/>
    </source>
</evidence>
<dbReference type="AlphaFoldDB" id="W2TFH7"/>
<accession>W2TFH7</accession>
<dbReference type="EMBL" id="KI659269">
    <property type="protein sequence ID" value="ETN79951.1"/>
    <property type="molecule type" value="Genomic_DNA"/>
</dbReference>
<proteinExistence type="predicted"/>
<organism evidence="2 3">
    <name type="scientific">Necator americanus</name>
    <name type="common">Human hookworm</name>
    <dbReference type="NCBI Taxonomy" id="51031"/>
    <lineage>
        <taxon>Eukaryota</taxon>
        <taxon>Metazoa</taxon>
        <taxon>Ecdysozoa</taxon>
        <taxon>Nematoda</taxon>
        <taxon>Chromadorea</taxon>
        <taxon>Rhabditida</taxon>
        <taxon>Rhabditina</taxon>
        <taxon>Rhabditomorpha</taxon>
        <taxon>Strongyloidea</taxon>
        <taxon>Ancylostomatidae</taxon>
        <taxon>Bunostominae</taxon>
        <taxon>Necator</taxon>
    </lineage>
</organism>
<evidence type="ECO:0000313" key="3">
    <source>
        <dbReference type="Proteomes" id="UP000053676"/>
    </source>
</evidence>
<keyword evidence="1" id="KW-0812">Transmembrane</keyword>
<name>W2TFH7_NECAM</name>